<dbReference type="InterPro" id="IPR036895">
    <property type="entry name" value="Uracil-DNA_glycosylase-like_sf"/>
</dbReference>
<protein>
    <submittedName>
        <fullName evidence="2">DNA-deoxyinosine glycosylase</fullName>
        <ecNumber evidence="2">3.2.2.15</ecNumber>
    </submittedName>
</protein>
<keyword evidence="3" id="KW-1185">Reference proteome</keyword>
<proteinExistence type="predicted"/>
<gene>
    <name evidence="2" type="ORF">ACFQ0F_01585</name>
</gene>
<dbReference type="InterPro" id="IPR005122">
    <property type="entry name" value="Uracil-DNA_glycosylase-like"/>
</dbReference>
<dbReference type="GO" id="GO:0033958">
    <property type="term" value="F:DNA-deoxyinosine glycosylase activity"/>
    <property type="evidence" value="ECO:0007669"/>
    <property type="project" value="UniProtKB-EC"/>
</dbReference>
<dbReference type="EC" id="3.2.2.15" evidence="2"/>
<dbReference type="InterPro" id="IPR026353">
    <property type="entry name" value="Hypoxan-DNA_Glyclase"/>
</dbReference>
<name>A0ABW3HE12_9GAMM</name>
<keyword evidence="2" id="KW-0326">Glycosidase</keyword>
<evidence type="ECO:0000313" key="3">
    <source>
        <dbReference type="Proteomes" id="UP001597044"/>
    </source>
</evidence>
<dbReference type="RefSeq" id="WP_379068368.1">
    <property type="nucleotide sequence ID" value="NZ_JBHTIT010000001.1"/>
</dbReference>
<feature type="domain" description="Uracil-DNA glycosylase-like" evidence="1">
    <location>
        <begin position="13"/>
        <end position="163"/>
    </location>
</feature>
<dbReference type="NCBIfam" id="TIGR04274">
    <property type="entry name" value="hypoxanDNAglyco"/>
    <property type="match status" value="1"/>
</dbReference>
<dbReference type="Proteomes" id="UP001597044">
    <property type="component" value="Unassembled WGS sequence"/>
</dbReference>
<organism evidence="2 3">
    <name type="scientific">Paraperlucidibaca wandonensis</name>
    <dbReference type="NCBI Taxonomy" id="1268273"/>
    <lineage>
        <taxon>Bacteria</taxon>
        <taxon>Pseudomonadati</taxon>
        <taxon>Pseudomonadota</taxon>
        <taxon>Gammaproteobacteria</taxon>
        <taxon>Moraxellales</taxon>
        <taxon>Moraxellaceae</taxon>
        <taxon>Paraperlucidibaca</taxon>
    </lineage>
</organism>
<reference evidence="3" key="1">
    <citation type="journal article" date="2019" name="Int. J. Syst. Evol. Microbiol.">
        <title>The Global Catalogue of Microorganisms (GCM) 10K type strain sequencing project: providing services to taxonomists for standard genome sequencing and annotation.</title>
        <authorList>
            <consortium name="The Broad Institute Genomics Platform"/>
            <consortium name="The Broad Institute Genome Sequencing Center for Infectious Disease"/>
            <person name="Wu L."/>
            <person name="Ma J."/>
        </authorList>
    </citation>
    <scope>NUCLEOTIDE SEQUENCE [LARGE SCALE GENOMIC DNA]</scope>
    <source>
        <strain evidence="3">CCUG 63419</strain>
    </source>
</reference>
<dbReference type="Pfam" id="PF03167">
    <property type="entry name" value="UDG"/>
    <property type="match status" value="1"/>
</dbReference>
<comment type="caution">
    <text evidence="2">The sequence shown here is derived from an EMBL/GenBank/DDBJ whole genome shotgun (WGS) entry which is preliminary data.</text>
</comment>
<keyword evidence="2" id="KW-0378">Hydrolase</keyword>
<evidence type="ECO:0000259" key="1">
    <source>
        <dbReference type="Pfam" id="PF03167"/>
    </source>
</evidence>
<dbReference type="Gene3D" id="3.40.470.10">
    <property type="entry name" value="Uracil-DNA glycosylase-like domain"/>
    <property type="match status" value="1"/>
</dbReference>
<accession>A0ABW3HE12</accession>
<dbReference type="EMBL" id="JBHTIT010000001">
    <property type="protein sequence ID" value="MFD0949097.1"/>
    <property type="molecule type" value="Genomic_DNA"/>
</dbReference>
<sequence>MSDAAHCIGFAPIVNADTRLLILGSMPGVASLAASAYYAHPRNGFWPIAAEYLATEHDLAALPDDFDERYALLLQANCGLWDVLAKAQRKGSLDASIRNDSLQINDFSHLFDEFSRISHIALNGQAASKWFHRLVWPTLSAAQQQRLHCHTLPSTSPTHAALSLPQKSQQWQAVFQLALRQA</sequence>
<dbReference type="SUPFAM" id="SSF52141">
    <property type="entry name" value="Uracil-DNA glycosylase-like"/>
    <property type="match status" value="1"/>
</dbReference>
<dbReference type="CDD" id="cd10032">
    <property type="entry name" value="UDG-F6_HDG"/>
    <property type="match status" value="1"/>
</dbReference>
<evidence type="ECO:0000313" key="2">
    <source>
        <dbReference type="EMBL" id="MFD0949097.1"/>
    </source>
</evidence>